<protein>
    <submittedName>
        <fullName evidence="2">Glutathione S-transferase family protein</fullName>
    </submittedName>
</protein>
<dbReference type="SFLD" id="SFLDS00019">
    <property type="entry name" value="Glutathione_Transferase_(cytos"/>
    <property type="match status" value="1"/>
</dbReference>
<dbReference type="GO" id="GO:0006749">
    <property type="term" value="P:glutathione metabolic process"/>
    <property type="evidence" value="ECO:0007669"/>
    <property type="project" value="TreeGrafter"/>
</dbReference>
<dbReference type="CDD" id="cd03038">
    <property type="entry name" value="GST_N_etherase_LigE"/>
    <property type="match status" value="1"/>
</dbReference>
<dbReference type="InterPro" id="IPR040079">
    <property type="entry name" value="Glutathione_S-Trfase"/>
</dbReference>
<gene>
    <name evidence="2" type="ORF">G3576_24810</name>
</gene>
<dbReference type="PROSITE" id="PS50404">
    <property type="entry name" value="GST_NTER"/>
    <property type="match status" value="1"/>
</dbReference>
<evidence type="ECO:0000259" key="1">
    <source>
        <dbReference type="PROSITE" id="PS50404"/>
    </source>
</evidence>
<dbReference type="PANTHER" id="PTHR42673">
    <property type="entry name" value="MALEYLACETOACETATE ISOMERASE"/>
    <property type="match status" value="1"/>
</dbReference>
<name>A0A6M1LS25_9PROT</name>
<dbReference type="Pfam" id="PF22041">
    <property type="entry name" value="GST_C_7"/>
    <property type="match status" value="1"/>
</dbReference>
<dbReference type="EMBL" id="JAAIKB010000014">
    <property type="protein sequence ID" value="NGM23258.1"/>
    <property type="molecule type" value="Genomic_DNA"/>
</dbReference>
<dbReference type="Gene3D" id="3.40.30.10">
    <property type="entry name" value="Glutaredoxin"/>
    <property type="match status" value="1"/>
</dbReference>
<proteinExistence type="predicted"/>
<feature type="domain" description="GST N-terminal" evidence="1">
    <location>
        <begin position="8"/>
        <end position="84"/>
    </location>
</feature>
<accession>A0A6M1LS25</accession>
<evidence type="ECO:0000313" key="3">
    <source>
        <dbReference type="Proteomes" id="UP000475385"/>
    </source>
</evidence>
<dbReference type="AlphaFoldDB" id="A0A6M1LS25"/>
<comment type="caution">
    <text evidence="2">The sequence shown here is derived from an EMBL/GenBank/DDBJ whole genome shotgun (WGS) entry which is preliminary data.</text>
</comment>
<dbReference type="InterPro" id="IPR004045">
    <property type="entry name" value="Glutathione_S-Trfase_N"/>
</dbReference>
<dbReference type="SUPFAM" id="SSF47616">
    <property type="entry name" value="GST C-terminal domain-like"/>
    <property type="match status" value="1"/>
</dbReference>
<dbReference type="RefSeq" id="WP_164697182.1">
    <property type="nucleotide sequence ID" value="NZ_JAAIKB010000014.1"/>
</dbReference>
<dbReference type="InterPro" id="IPR036282">
    <property type="entry name" value="Glutathione-S-Trfase_C_sf"/>
</dbReference>
<dbReference type="Pfam" id="PF13409">
    <property type="entry name" value="GST_N_2"/>
    <property type="match status" value="1"/>
</dbReference>
<dbReference type="Gene3D" id="1.20.1050.10">
    <property type="match status" value="1"/>
</dbReference>
<dbReference type="InterPro" id="IPR036249">
    <property type="entry name" value="Thioredoxin-like_sf"/>
</dbReference>
<dbReference type="InterPro" id="IPR054416">
    <property type="entry name" value="GST_UstS-like_C"/>
</dbReference>
<reference evidence="2 3" key="2">
    <citation type="submission" date="2020-03" db="EMBL/GenBank/DDBJ databases">
        <title>Roseomonas stagni sp. nov., isolated from pond water in Japan.</title>
        <authorList>
            <person name="Furuhata K."/>
            <person name="Miyamoto H."/>
            <person name="Goto K."/>
        </authorList>
    </citation>
    <scope>NUCLEOTIDE SEQUENCE [LARGE SCALE GENOMIC DNA]</scope>
    <source>
        <strain evidence="2 3">PeD5</strain>
    </source>
</reference>
<evidence type="ECO:0000313" key="2">
    <source>
        <dbReference type="EMBL" id="NGM23258.1"/>
    </source>
</evidence>
<dbReference type="SUPFAM" id="SSF52833">
    <property type="entry name" value="Thioredoxin-like"/>
    <property type="match status" value="1"/>
</dbReference>
<sequence>MAMRLYELAGADPARRFSPYCWRIRYALAAKGLDFEGVPWRFTEKDVIAGHGSDKVPVLIDGDRVVADSWAIAEYLEDAFPDRPSLFGPDPGRALARFVNAFADAVVIPGIARLVVADIDAVIDEKDRAYFRASREKRFGMTLEAAQADREVRVEAFRQALHPLRMVLRAQPFLSGATAMHADSIVMGCFQWARCVSPFRLLASDDPVEAWRQRMLDLHGGMARQVPAFD</sequence>
<dbReference type="Proteomes" id="UP000475385">
    <property type="component" value="Unassembled WGS sequence"/>
</dbReference>
<dbReference type="CDD" id="cd03202">
    <property type="entry name" value="GST_C_etherase_LigE"/>
    <property type="match status" value="1"/>
</dbReference>
<keyword evidence="3" id="KW-1185">Reference proteome</keyword>
<dbReference type="GO" id="GO:0016034">
    <property type="term" value="F:maleylacetoacetate isomerase activity"/>
    <property type="evidence" value="ECO:0007669"/>
    <property type="project" value="TreeGrafter"/>
</dbReference>
<dbReference type="GO" id="GO:0004364">
    <property type="term" value="F:glutathione transferase activity"/>
    <property type="evidence" value="ECO:0007669"/>
    <property type="project" value="TreeGrafter"/>
</dbReference>
<dbReference type="GO" id="GO:0006559">
    <property type="term" value="P:L-phenylalanine catabolic process"/>
    <property type="evidence" value="ECO:0007669"/>
    <property type="project" value="TreeGrafter"/>
</dbReference>
<reference evidence="2 3" key="1">
    <citation type="submission" date="2020-02" db="EMBL/GenBank/DDBJ databases">
        <authorList>
            <person name="Kim H.M."/>
            <person name="Jeon C.O."/>
        </authorList>
    </citation>
    <scope>NUCLEOTIDE SEQUENCE [LARGE SCALE GENOMIC DNA]</scope>
    <source>
        <strain evidence="2 3">PeD5</strain>
    </source>
</reference>
<dbReference type="PANTHER" id="PTHR42673:SF4">
    <property type="entry name" value="MALEYLACETOACETATE ISOMERASE"/>
    <property type="match status" value="1"/>
</dbReference>
<organism evidence="2 3">
    <name type="scientific">Falsiroseomonas algicola</name>
    <dbReference type="NCBI Taxonomy" id="2716930"/>
    <lineage>
        <taxon>Bacteria</taxon>
        <taxon>Pseudomonadati</taxon>
        <taxon>Pseudomonadota</taxon>
        <taxon>Alphaproteobacteria</taxon>
        <taxon>Acetobacterales</taxon>
        <taxon>Roseomonadaceae</taxon>
        <taxon>Falsiroseomonas</taxon>
    </lineage>
</organism>